<dbReference type="Pfam" id="PF01642">
    <property type="entry name" value="MM_CoA_mutase"/>
    <property type="match status" value="1"/>
</dbReference>
<dbReference type="GO" id="GO:0004494">
    <property type="term" value="F:methylmalonyl-CoA mutase activity"/>
    <property type="evidence" value="ECO:0007669"/>
    <property type="project" value="UniProtKB-EC"/>
</dbReference>
<dbReference type="InterPro" id="IPR006099">
    <property type="entry name" value="MeMalonylCoA_mutase_a/b_cat"/>
</dbReference>
<dbReference type="PANTHER" id="PTHR48101">
    <property type="entry name" value="METHYLMALONYL-COA MUTASE, MITOCHONDRIAL-RELATED"/>
    <property type="match status" value="1"/>
</dbReference>
<gene>
    <name evidence="2" type="ORF">QE404_001499</name>
</gene>
<protein>
    <submittedName>
        <fullName evidence="2">Methylmalonyl-CoA mutase</fullName>
        <ecNumber evidence="2">5.4.99.2</ecNumber>
    </submittedName>
</protein>
<keyword evidence="2" id="KW-0413">Isomerase</keyword>
<feature type="domain" description="Methylmalonyl-CoA mutase alpha/beta chain catalytic" evidence="1">
    <location>
        <begin position="136"/>
        <end position="363"/>
    </location>
</feature>
<dbReference type="PANTHER" id="PTHR48101:SF1">
    <property type="entry name" value="METHYLMALONYL-COA MUTASE, LARGE SUBUNIT"/>
    <property type="match status" value="1"/>
</dbReference>
<evidence type="ECO:0000259" key="1">
    <source>
        <dbReference type="Pfam" id="PF01642"/>
    </source>
</evidence>
<proteinExistence type="predicted"/>
<evidence type="ECO:0000313" key="2">
    <source>
        <dbReference type="EMBL" id="MDQ1096352.1"/>
    </source>
</evidence>
<dbReference type="Proteomes" id="UP001225072">
    <property type="component" value="Unassembled WGS sequence"/>
</dbReference>
<sequence length="385" mass="44248">MSDTFTRWESLVKKQLKTEDIDAVLRKENLEGLEVKPFYDTVSKPLPNIPKVEENTHLVALYHESLEEDVFAFMLEHNVEHLEQKTIFVNNKDLAGHISPEEEDQYFSLIDVFDEQNALIDDQLTKELLAKNFRRNIAVDVSFHQNAGASISQQLGIALAKAKELIEVYGPDILDRLIFRLAVGANYFFEVAKLRAFRLVFNQLSKEYGRDDIPYIFAETSLRNKSVADHENNLIRSSLELAAAMIGGADAVFSNNYLLEKSTENSEEISFKQQIVLAYESIINVFEDAANGSYYVEDLTKQIAENSWAFFVAIEEKGGYLELLKQGWIQKEIYNHAVEEQQWVEEGRIKLIGVNLYPKLDVKKTVGELYSEKEIKPVRWAEMFE</sequence>
<keyword evidence="3" id="KW-1185">Reference proteome</keyword>
<comment type="caution">
    <text evidence="2">The sequence shown here is derived from an EMBL/GenBank/DDBJ whole genome shotgun (WGS) entry which is preliminary data.</text>
</comment>
<dbReference type="RefSeq" id="WP_307448593.1">
    <property type="nucleotide sequence ID" value="NZ_JAUTAL010000001.1"/>
</dbReference>
<reference evidence="2 3" key="1">
    <citation type="submission" date="2023-07" db="EMBL/GenBank/DDBJ databases">
        <title>Functional and genomic diversity of the sorghum phyllosphere microbiome.</title>
        <authorList>
            <person name="Shade A."/>
        </authorList>
    </citation>
    <scope>NUCLEOTIDE SEQUENCE [LARGE SCALE GENOMIC DNA]</scope>
    <source>
        <strain evidence="2 3">SORGH_AS_1064</strain>
    </source>
</reference>
<dbReference type="EC" id="5.4.99.2" evidence="2"/>
<dbReference type="InterPro" id="IPR016176">
    <property type="entry name" value="Cbl-dep_enz_cat"/>
</dbReference>
<dbReference type="SUPFAM" id="SSF51703">
    <property type="entry name" value="Cobalamin (vitamin B12)-dependent enzymes"/>
    <property type="match status" value="1"/>
</dbReference>
<name>A0ABU0TH29_9FLAO</name>
<dbReference type="EMBL" id="JAUTAL010000001">
    <property type="protein sequence ID" value="MDQ1096352.1"/>
    <property type="molecule type" value="Genomic_DNA"/>
</dbReference>
<evidence type="ECO:0000313" key="3">
    <source>
        <dbReference type="Proteomes" id="UP001225072"/>
    </source>
</evidence>
<dbReference type="Gene3D" id="3.20.20.240">
    <property type="entry name" value="Methylmalonyl-CoA mutase"/>
    <property type="match status" value="1"/>
</dbReference>
<accession>A0ABU0TH29</accession>
<organism evidence="2 3">
    <name type="scientific">Chryseobacterium camelliae</name>
    <dbReference type="NCBI Taxonomy" id="1265445"/>
    <lineage>
        <taxon>Bacteria</taxon>
        <taxon>Pseudomonadati</taxon>
        <taxon>Bacteroidota</taxon>
        <taxon>Flavobacteriia</taxon>
        <taxon>Flavobacteriales</taxon>
        <taxon>Weeksellaceae</taxon>
        <taxon>Chryseobacterium group</taxon>
        <taxon>Chryseobacterium</taxon>
    </lineage>
</organism>